<dbReference type="Proteomes" id="UP000244081">
    <property type="component" value="Unassembled WGS sequence"/>
</dbReference>
<name>A0A2T5VCF5_9HYPH</name>
<organism evidence="1 2">
    <name type="scientific">Breoghania corrubedonensis</name>
    <dbReference type="NCBI Taxonomy" id="665038"/>
    <lineage>
        <taxon>Bacteria</taxon>
        <taxon>Pseudomonadati</taxon>
        <taxon>Pseudomonadota</taxon>
        <taxon>Alphaproteobacteria</taxon>
        <taxon>Hyphomicrobiales</taxon>
        <taxon>Stappiaceae</taxon>
        <taxon>Breoghania</taxon>
    </lineage>
</organism>
<evidence type="ECO:0000313" key="1">
    <source>
        <dbReference type="EMBL" id="PTW61415.1"/>
    </source>
</evidence>
<dbReference type="EMBL" id="QAYG01000002">
    <property type="protein sequence ID" value="PTW61415.1"/>
    <property type="molecule type" value="Genomic_DNA"/>
</dbReference>
<dbReference type="RefSeq" id="WP_245926736.1">
    <property type="nucleotide sequence ID" value="NZ_QAYG01000002.1"/>
</dbReference>
<protein>
    <submittedName>
        <fullName evidence="1">Uncharacterized protein</fullName>
    </submittedName>
</protein>
<proteinExistence type="predicted"/>
<gene>
    <name evidence="1" type="ORF">C8N35_102124</name>
</gene>
<accession>A0A2T5VCF5</accession>
<dbReference type="AlphaFoldDB" id="A0A2T5VCF5"/>
<evidence type="ECO:0000313" key="2">
    <source>
        <dbReference type="Proteomes" id="UP000244081"/>
    </source>
</evidence>
<comment type="caution">
    <text evidence="1">The sequence shown here is derived from an EMBL/GenBank/DDBJ whole genome shotgun (WGS) entry which is preliminary data.</text>
</comment>
<keyword evidence="2" id="KW-1185">Reference proteome</keyword>
<sequence>MDKIIREEARLIILRALADEPDGRCNSSLLVRHLEVFGINRPRSWTEAEVRELENRGAVRVMEAGSVLVAQLTARGQDHLERRAFLDGVKRPSLPEA</sequence>
<reference evidence="1 2" key="1">
    <citation type="submission" date="2018-04" db="EMBL/GenBank/DDBJ databases">
        <title>Genomic Encyclopedia of Archaeal and Bacterial Type Strains, Phase II (KMG-II): from individual species to whole genera.</title>
        <authorList>
            <person name="Goeker M."/>
        </authorList>
    </citation>
    <scope>NUCLEOTIDE SEQUENCE [LARGE SCALE GENOMIC DNA]</scope>
    <source>
        <strain evidence="1 2">DSM 23382</strain>
    </source>
</reference>